<dbReference type="Proteomes" id="UP000515159">
    <property type="component" value="Chromosome 16"/>
</dbReference>
<protein>
    <submittedName>
        <fullName evidence="8 9">DNA-binding protein RFX5 isoform X1</fullName>
    </submittedName>
</protein>
<gene>
    <name evidence="8 9" type="primary">RFX5</name>
</gene>
<accession>A0A6P8PC55</accession>
<feature type="compositionally biased region" description="Polar residues" evidence="5">
    <location>
        <begin position="255"/>
        <end position="264"/>
    </location>
</feature>
<feature type="compositionally biased region" description="Basic and acidic residues" evidence="5">
    <location>
        <begin position="595"/>
        <end position="604"/>
    </location>
</feature>
<organism evidence="7 9">
    <name type="scientific">Geotrypetes seraphini</name>
    <name type="common">Gaboon caecilian</name>
    <name type="synonym">Caecilia seraphini</name>
    <dbReference type="NCBI Taxonomy" id="260995"/>
    <lineage>
        <taxon>Eukaryota</taxon>
        <taxon>Metazoa</taxon>
        <taxon>Chordata</taxon>
        <taxon>Craniata</taxon>
        <taxon>Vertebrata</taxon>
        <taxon>Euteleostomi</taxon>
        <taxon>Amphibia</taxon>
        <taxon>Gymnophiona</taxon>
        <taxon>Geotrypetes</taxon>
    </lineage>
</organism>
<proteinExistence type="inferred from homology"/>
<feature type="region of interest" description="Disordered" evidence="5">
    <location>
        <begin position="401"/>
        <end position="475"/>
    </location>
</feature>
<dbReference type="Pfam" id="PF02257">
    <property type="entry name" value="RFX_DNA_binding"/>
    <property type="match status" value="1"/>
</dbReference>
<evidence type="ECO:0000259" key="6">
    <source>
        <dbReference type="PROSITE" id="PS51526"/>
    </source>
</evidence>
<dbReference type="GO" id="GO:0005634">
    <property type="term" value="C:nucleus"/>
    <property type="evidence" value="ECO:0007669"/>
    <property type="project" value="UniProtKB-SubCell"/>
</dbReference>
<feature type="domain" description="RFX-type winged-helix" evidence="6">
    <location>
        <begin position="83"/>
        <end position="157"/>
    </location>
</feature>
<comment type="similarity">
    <text evidence="4">Belongs to the RFX family.</text>
</comment>
<dbReference type="CTD" id="5993"/>
<evidence type="ECO:0000256" key="2">
    <source>
        <dbReference type="ARBA" id="ARBA00023125"/>
    </source>
</evidence>
<feature type="region of interest" description="Disordered" evidence="5">
    <location>
        <begin position="242"/>
        <end position="303"/>
    </location>
</feature>
<dbReference type="PROSITE" id="PS51526">
    <property type="entry name" value="RFX_DBD"/>
    <property type="match status" value="1"/>
</dbReference>
<feature type="compositionally biased region" description="Basic residues" evidence="5">
    <location>
        <begin position="432"/>
        <end position="441"/>
    </location>
</feature>
<feature type="region of interest" description="Disordered" evidence="5">
    <location>
        <begin position="577"/>
        <end position="604"/>
    </location>
</feature>
<dbReference type="GO" id="GO:0000978">
    <property type="term" value="F:RNA polymerase II cis-regulatory region sequence-specific DNA binding"/>
    <property type="evidence" value="ECO:0007669"/>
    <property type="project" value="TreeGrafter"/>
</dbReference>
<evidence type="ECO:0000256" key="5">
    <source>
        <dbReference type="SAM" id="MobiDB-lite"/>
    </source>
</evidence>
<comment type="subcellular location">
    <subcellularLocation>
        <location evidence="1">Nucleus</location>
    </subcellularLocation>
</comment>
<evidence type="ECO:0000256" key="3">
    <source>
        <dbReference type="ARBA" id="ARBA00023242"/>
    </source>
</evidence>
<dbReference type="InterPro" id="IPR036390">
    <property type="entry name" value="WH_DNA-bd_sf"/>
</dbReference>
<dbReference type="Pfam" id="PF18326">
    <property type="entry name" value="RFX5_N"/>
    <property type="match status" value="1"/>
</dbReference>
<sequence>MAQKETYSKISRKGGEAAESNPLLQNLRNTISKPVQNKVLSILHDVLKFSDNEKLYLYLQLPSSPSTADRSSLDPSTAEHMHGCNWIRNHLEEHTDTCLPKQDVYDAYKRYCDNLCRPLSAANFGKIIREIFPNIKARRLGGRGQSKYCYSGIRKKTVVSMPLLPSLDLKITDSVELMDLVQVHNKELIDAACTLICHWAEKILKRSFNNVVEVAQFLLQQHIISPRSASAELVMSMMVSETTESRKRAPKCPPASTNSMSESTKGAIDTQAQNKKEGASKLINSQSTEQKKNTEAPKSLSSSQVNALVARFPTILPRVSPGEKLMSCNSSVLTTSHLVGPFPSGAASAVHLPRANGPCLVSPQTSVTQVNLLPNIPAGFNFPIPELQALLREGDAKVMSSEAVLRSGPNLPKTRGGKRSSESTSAAGVPVLKRKRGRPRKVAPESNLAASDNSPVQGHAETSSSTVEKRQPEGQLAISEIMQVTIGEEYLHRIATSSQGGTAASPVSSALPSSAPLATSSIQSESVKGFETVPPQQGSLECEHAEQGVGKLVKNEASLEICLALCSPNAIKEELGDLNQGLPQGSVIQDSRQSGTDRPKDTEQ</sequence>
<evidence type="ECO:0000313" key="8">
    <source>
        <dbReference type="RefSeq" id="XP_033781392.1"/>
    </source>
</evidence>
<dbReference type="RefSeq" id="XP_033781394.1">
    <property type="nucleotide sequence ID" value="XM_033925503.1"/>
</dbReference>
<dbReference type="AlphaFoldDB" id="A0A6P8PC55"/>
<dbReference type="PANTHER" id="PTHR12619">
    <property type="entry name" value="RFX TRANSCRIPTION FACTOR FAMILY"/>
    <property type="match status" value="1"/>
</dbReference>
<dbReference type="SUPFAM" id="SSF46785">
    <property type="entry name" value="Winged helix' DNA-binding domain"/>
    <property type="match status" value="1"/>
</dbReference>
<keyword evidence="3" id="KW-0539">Nucleus</keyword>
<dbReference type="RefSeq" id="XP_033781392.1">
    <property type="nucleotide sequence ID" value="XM_033925501.1"/>
</dbReference>
<dbReference type="KEGG" id="gsh:117350845"/>
<evidence type="ECO:0000313" key="9">
    <source>
        <dbReference type="RefSeq" id="XP_033781394.1"/>
    </source>
</evidence>
<dbReference type="OrthoDB" id="10069709at2759"/>
<feature type="region of interest" description="Disordered" evidence="5">
    <location>
        <begin position="497"/>
        <end position="535"/>
    </location>
</feature>
<dbReference type="InterPro" id="IPR036388">
    <property type="entry name" value="WH-like_DNA-bd_sf"/>
</dbReference>
<dbReference type="Gene3D" id="1.10.10.10">
    <property type="entry name" value="Winged helix-like DNA-binding domain superfamily/Winged helix DNA-binding domain"/>
    <property type="match status" value="1"/>
</dbReference>
<evidence type="ECO:0000256" key="1">
    <source>
        <dbReference type="ARBA" id="ARBA00004123"/>
    </source>
</evidence>
<feature type="compositionally biased region" description="Polar residues" evidence="5">
    <location>
        <begin position="448"/>
        <end position="466"/>
    </location>
</feature>
<dbReference type="GO" id="GO:0000981">
    <property type="term" value="F:DNA-binding transcription factor activity, RNA polymerase II-specific"/>
    <property type="evidence" value="ECO:0007669"/>
    <property type="project" value="TreeGrafter"/>
</dbReference>
<feature type="compositionally biased region" description="Polar residues" evidence="5">
    <location>
        <begin position="581"/>
        <end position="594"/>
    </location>
</feature>
<dbReference type="PANTHER" id="PTHR12619:SF18">
    <property type="entry name" value="DNA-BINDING PROTEIN RFX5"/>
    <property type="match status" value="1"/>
</dbReference>
<reference evidence="8 9" key="1">
    <citation type="submission" date="2025-04" db="UniProtKB">
        <authorList>
            <consortium name="RefSeq"/>
        </authorList>
    </citation>
    <scope>IDENTIFICATION</scope>
</reference>
<dbReference type="InterPro" id="IPR003150">
    <property type="entry name" value="DNA-bd_RFX"/>
</dbReference>
<evidence type="ECO:0000313" key="7">
    <source>
        <dbReference type="Proteomes" id="UP000515159"/>
    </source>
</evidence>
<dbReference type="InterPro" id="IPR039779">
    <property type="entry name" value="RFX-like"/>
</dbReference>
<keyword evidence="2 8" id="KW-0238">DNA-binding</keyword>
<dbReference type="Gene3D" id="6.10.140.1290">
    <property type="match status" value="1"/>
</dbReference>
<feature type="compositionally biased region" description="Low complexity" evidence="5">
    <location>
        <begin position="502"/>
        <end position="521"/>
    </location>
</feature>
<dbReference type="GeneID" id="117350845"/>
<evidence type="ECO:0000256" key="4">
    <source>
        <dbReference type="ARBA" id="ARBA00061114"/>
    </source>
</evidence>
<keyword evidence="7" id="KW-1185">Reference proteome</keyword>
<name>A0A6P8PC55_GEOSA</name>
<dbReference type="FunFam" id="1.10.10.10:FF:000128">
    <property type="entry name" value="DNA-binding protein RFX5 isoform X1"/>
    <property type="match status" value="1"/>
</dbReference>